<dbReference type="Gene3D" id="1.10.287.70">
    <property type="match status" value="1"/>
</dbReference>
<evidence type="ECO:0000313" key="16">
    <source>
        <dbReference type="Proteomes" id="UP001152795"/>
    </source>
</evidence>
<accession>A0A6S7H173</accession>
<feature type="transmembrane region" description="Helical" evidence="13">
    <location>
        <begin position="18"/>
        <end position="40"/>
    </location>
</feature>
<dbReference type="GO" id="GO:0005251">
    <property type="term" value="F:delayed rectifier potassium channel activity"/>
    <property type="evidence" value="ECO:0007669"/>
    <property type="project" value="TreeGrafter"/>
</dbReference>
<dbReference type="PANTHER" id="PTHR11537:SF252">
    <property type="entry name" value="POTASSIUM VOLTAGE-GATED CHANNEL PROTEIN SHAW"/>
    <property type="match status" value="1"/>
</dbReference>
<evidence type="ECO:0000256" key="10">
    <source>
        <dbReference type="ARBA" id="ARBA00023136"/>
    </source>
</evidence>
<dbReference type="EMBL" id="CACRXK020003137">
    <property type="protein sequence ID" value="CAB3997585.1"/>
    <property type="molecule type" value="Genomic_DNA"/>
</dbReference>
<dbReference type="PRINTS" id="PR01491">
    <property type="entry name" value="KVCHANNEL"/>
</dbReference>
<dbReference type="SUPFAM" id="SSF81324">
    <property type="entry name" value="Voltage-gated potassium channels"/>
    <property type="match status" value="1"/>
</dbReference>
<name>A0A6S7H173_PARCT</name>
<keyword evidence="2" id="KW-0813">Transport</keyword>
<sequence>MFCVNTVPELSADKRWRYFFTILEFICGVWFTIEFLLRIVFCPDKRAFAKSWSTWIDFLAITPFYLKLFVSNHENAINALLVIRLLRLFRFFRLIYGLQVLSHTLKASSYELVLLLSMLLIPVILFSSIVFFIEDHFDRPNTKFRSIPHSFWWSLITITTVGYGDMHPVTWLGKIVGSMCAICGVLIVALPVSIIGSNFSLFYTHAQARLKLPKKKHRLFIQQTSTMYSERQMPRRRTLRRKVSSRTSDTCSFMMCGDSRASSVQGYNLPNGTKRSSVIAKDESKLHASVRRVPKKISTISIKIPALESPVENNSYEGSEVPSPRGYSSFDSTHYVTRRRSLTTPADGVKSTNNNTEGESGESLGSMNNTYKRNVRCNGAQSTPEIIPLLIEPDAPTVMLKDSDTIETCDSPCPDTSEQLSDQHHLSVEREEYLTVQMAIEAETEQDACDINDACMLTEGSVSIKRVPRRRKDGVVNWKRRPSSLESISEMSINNRQPNSVNDSGVEVLDENILGPEITMPAVHFNRGRRQPIF</sequence>
<evidence type="ECO:0000256" key="3">
    <source>
        <dbReference type="ARBA" id="ARBA00022538"/>
    </source>
</evidence>
<comment type="subcellular location">
    <subcellularLocation>
        <location evidence="1">Membrane</location>
        <topology evidence="1">Multi-pass membrane protein</topology>
    </subcellularLocation>
</comment>
<keyword evidence="5" id="KW-0631">Potassium channel</keyword>
<dbReference type="PANTHER" id="PTHR11537">
    <property type="entry name" value="VOLTAGE-GATED POTASSIUM CHANNEL"/>
    <property type="match status" value="1"/>
</dbReference>
<evidence type="ECO:0000256" key="8">
    <source>
        <dbReference type="ARBA" id="ARBA00022989"/>
    </source>
</evidence>
<reference evidence="15" key="1">
    <citation type="submission" date="2020-04" db="EMBL/GenBank/DDBJ databases">
        <authorList>
            <person name="Alioto T."/>
            <person name="Alioto T."/>
            <person name="Gomez Garrido J."/>
        </authorList>
    </citation>
    <scope>NUCLEOTIDE SEQUENCE</scope>
    <source>
        <strain evidence="15">A484AB</strain>
    </source>
</reference>
<keyword evidence="10 13" id="KW-0472">Membrane</keyword>
<keyword evidence="3" id="KW-0633">Potassium transport</keyword>
<evidence type="ECO:0000256" key="4">
    <source>
        <dbReference type="ARBA" id="ARBA00022692"/>
    </source>
</evidence>
<dbReference type="InterPro" id="IPR003968">
    <property type="entry name" value="K_chnl_volt-dep_Kv"/>
</dbReference>
<organism evidence="15 16">
    <name type="scientific">Paramuricea clavata</name>
    <name type="common">Red gorgonian</name>
    <name type="synonym">Violescent sea-whip</name>
    <dbReference type="NCBI Taxonomy" id="317549"/>
    <lineage>
        <taxon>Eukaryota</taxon>
        <taxon>Metazoa</taxon>
        <taxon>Cnidaria</taxon>
        <taxon>Anthozoa</taxon>
        <taxon>Octocorallia</taxon>
        <taxon>Malacalcyonacea</taxon>
        <taxon>Plexauridae</taxon>
        <taxon>Paramuricea</taxon>
    </lineage>
</organism>
<evidence type="ECO:0000256" key="9">
    <source>
        <dbReference type="ARBA" id="ARBA00023065"/>
    </source>
</evidence>
<keyword evidence="7" id="KW-0630">Potassium</keyword>
<keyword evidence="11" id="KW-0407">Ion channel</keyword>
<dbReference type="InterPro" id="IPR028325">
    <property type="entry name" value="VG_K_chnl"/>
</dbReference>
<comment type="caution">
    <text evidence="15">The sequence shown here is derived from an EMBL/GenBank/DDBJ whole genome shotgun (WGS) entry which is preliminary data.</text>
</comment>
<keyword evidence="4 13" id="KW-0812">Transmembrane</keyword>
<evidence type="ECO:0000256" key="2">
    <source>
        <dbReference type="ARBA" id="ARBA00022448"/>
    </source>
</evidence>
<evidence type="ECO:0000256" key="11">
    <source>
        <dbReference type="ARBA" id="ARBA00023303"/>
    </source>
</evidence>
<feature type="region of interest" description="Disordered" evidence="12">
    <location>
        <begin position="339"/>
        <end position="369"/>
    </location>
</feature>
<gene>
    <name evidence="15" type="ORF">PACLA_8A008885</name>
</gene>
<dbReference type="GO" id="GO:0001508">
    <property type="term" value="P:action potential"/>
    <property type="evidence" value="ECO:0007669"/>
    <property type="project" value="TreeGrafter"/>
</dbReference>
<feature type="compositionally biased region" description="Polar residues" evidence="12">
    <location>
        <begin position="350"/>
        <end position="369"/>
    </location>
</feature>
<dbReference type="PRINTS" id="PR00169">
    <property type="entry name" value="KCHANNEL"/>
</dbReference>
<evidence type="ECO:0000256" key="7">
    <source>
        <dbReference type="ARBA" id="ARBA00022958"/>
    </source>
</evidence>
<dbReference type="OrthoDB" id="6020680at2759"/>
<dbReference type="Gene3D" id="1.20.120.350">
    <property type="entry name" value="Voltage-gated potassium channels. Chain C"/>
    <property type="match status" value="1"/>
</dbReference>
<protein>
    <submittedName>
        <fullName evidence="15">Potassium voltage-gated channel subfamily C member 4-like</fullName>
    </submittedName>
</protein>
<evidence type="ECO:0000256" key="13">
    <source>
        <dbReference type="SAM" id="Phobius"/>
    </source>
</evidence>
<dbReference type="InterPro" id="IPR027359">
    <property type="entry name" value="Volt_channel_dom_sf"/>
</dbReference>
<proteinExistence type="predicted"/>
<keyword evidence="8 13" id="KW-1133">Transmembrane helix</keyword>
<dbReference type="Pfam" id="PF00520">
    <property type="entry name" value="Ion_trans"/>
    <property type="match status" value="1"/>
</dbReference>
<evidence type="ECO:0000256" key="12">
    <source>
        <dbReference type="SAM" id="MobiDB-lite"/>
    </source>
</evidence>
<feature type="transmembrane region" description="Helical" evidence="13">
    <location>
        <begin position="112"/>
        <end position="133"/>
    </location>
</feature>
<evidence type="ECO:0000259" key="14">
    <source>
        <dbReference type="Pfam" id="PF00520"/>
    </source>
</evidence>
<feature type="transmembrane region" description="Helical" evidence="13">
    <location>
        <begin position="175"/>
        <end position="204"/>
    </location>
</feature>
<keyword evidence="6" id="KW-0851">Voltage-gated channel</keyword>
<dbReference type="GO" id="GO:0008076">
    <property type="term" value="C:voltage-gated potassium channel complex"/>
    <property type="evidence" value="ECO:0007669"/>
    <property type="project" value="InterPro"/>
</dbReference>
<keyword evidence="9" id="KW-0406">Ion transport</keyword>
<dbReference type="InterPro" id="IPR005821">
    <property type="entry name" value="Ion_trans_dom"/>
</dbReference>
<dbReference type="AlphaFoldDB" id="A0A6S7H173"/>
<evidence type="ECO:0000256" key="5">
    <source>
        <dbReference type="ARBA" id="ARBA00022826"/>
    </source>
</evidence>
<feature type="domain" description="Ion transport" evidence="14">
    <location>
        <begin position="3"/>
        <end position="206"/>
    </location>
</feature>
<evidence type="ECO:0000256" key="1">
    <source>
        <dbReference type="ARBA" id="ARBA00004141"/>
    </source>
</evidence>
<keyword evidence="16" id="KW-1185">Reference proteome</keyword>
<evidence type="ECO:0000256" key="6">
    <source>
        <dbReference type="ARBA" id="ARBA00022882"/>
    </source>
</evidence>
<dbReference type="FunFam" id="1.10.287.70:FF:000002">
    <property type="entry name" value="Potassium voltage-gated channel subfamily a member"/>
    <property type="match status" value="1"/>
</dbReference>
<evidence type="ECO:0000313" key="15">
    <source>
        <dbReference type="EMBL" id="CAB3997585.1"/>
    </source>
</evidence>
<dbReference type="Proteomes" id="UP001152795">
    <property type="component" value="Unassembled WGS sequence"/>
</dbReference>